<sequence length="248" mass="28884">MPPKEKSAHRSRPRLSAPEPEYAIVVVGANQTRFVVQKSLLTHYSGFFRGALNGNFHEAKTKTVTLADDNPTTFELFVHWLYYQDFPNKNRNDDPELVESFYDGRFPNDEEVAKLYVLGDKYEVEHLRRDAIDLMFRMMEQPNHLLPCPELTEYAFAHLSADGPMCRLLVDLVCRYESLDNPGRENFVNIAFLQATWHRYVYFRRTKDLDIGDNLRLCNYHEHATDEEKTACEEARGEGGNVQDDLDW</sequence>
<name>A0ABR3QZ03_9PLEO</name>
<comment type="caution">
    <text evidence="2">The sequence shown here is derived from an EMBL/GenBank/DDBJ whole genome shotgun (WGS) entry which is preliminary data.</text>
</comment>
<dbReference type="PROSITE" id="PS50097">
    <property type="entry name" value="BTB"/>
    <property type="match status" value="1"/>
</dbReference>
<dbReference type="InterPro" id="IPR000210">
    <property type="entry name" value="BTB/POZ_dom"/>
</dbReference>
<evidence type="ECO:0000313" key="2">
    <source>
        <dbReference type="EMBL" id="KAL1597386.1"/>
    </source>
</evidence>
<dbReference type="Proteomes" id="UP001521222">
    <property type="component" value="Unassembled WGS sequence"/>
</dbReference>
<dbReference type="PANTHER" id="PTHR47843">
    <property type="entry name" value="BTB DOMAIN-CONTAINING PROTEIN-RELATED"/>
    <property type="match status" value="1"/>
</dbReference>
<evidence type="ECO:0000313" key="3">
    <source>
        <dbReference type="Proteomes" id="UP001521222"/>
    </source>
</evidence>
<dbReference type="Pfam" id="PF00651">
    <property type="entry name" value="BTB"/>
    <property type="match status" value="1"/>
</dbReference>
<dbReference type="PANTHER" id="PTHR47843:SF2">
    <property type="entry name" value="BTB DOMAIN-CONTAINING PROTEIN"/>
    <property type="match status" value="1"/>
</dbReference>
<keyword evidence="3" id="KW-1185">Reference proteome</keyword>
<protein>
    <recommendedName>
        <fullName evidence="1">BTB domain-containing protein</fullName>
    </recommendedName>
</protein>
<dbReference type="InterPro" id="IPR011333">
    <property type="entry name" value="SKP1/BTB/POZ_sf"/>
</dbReference>
<organism evidence="2 3">
    <name type="scientific">Nothophoma quercina</name>
    <dbReference type="NCBI Taxonomy" id="749835"/>
    <lineage>
        <taxon>Eukaryota</taxon>
        <taxon>Fungi</taxon>
        <taxon>Dikarya</taxon>
        <taxon>Ascomycota</taxon>
        <taxon>Pezizomycotina</taxon>
        <taxon>Dothideomycetes</taxon>
        <taxon>Pleosporomycetidae</taxon>
        <taxon>Pleosporales</taxon>
        <taxon>Pleosporineae</taxon>
        <taxon>Didymellaceae</taxon>
        <taxon>Nothophoma</taxon>
    </lineage>
</organism>
<dbReference type="Gene3D" id="3.30.710.10">
    <property type="entry name" value="Potassium Channel Kv1.1, Chain A"/>
    <property type="match status" value="1"/>
</dbReference>
<reference evidence="2 3" key="1">
    <citation type="submission" date="2024-02" db="EMBL/GenBank/DDBJ databases">
        <title>De novo assembly and annotation of 12 fungi associated with fruit tree decline syndrome in Ontario, Canada.</title>
        <authorList>
            <person name="Sulman M."/>
            <person name="Ellouze W."/>
            <person name="Ilyukhin E."/>
        </authorList>
    </citation>
    <scope>NUCLEOTIDE SEQUENCE [LARGE SCALE GENOMIC DNA]</scope>
    <source>
        <strain evidence="2 3">M97-236</strain>
    </source>
</reference>
<dbReference type="SUPFAM" id="SSF54695">
    <property type="entry name" value="POZ domain"/>
    <property type="match status" value="1"/>
</dbReference>
<evidence type="ECO:0000259" key="1">
    <source>
        <dbReference type="PROSITE" id="PS50097"/>
    </source>
</evidence>
<proteinExistence type="predicted"/>
<dbReference type="SMART" id="SM00225">
    <property type="entry name" value="BTB"/>
    <property type="match status" value="1"/>
</dbReference>
<gene>
    <name evidence="2" type="ORF">SLS59_007416</name>
</gene>
<accession>A0ABR3QZ03</accession>
<feature type="domain" description="BTB" evidence="1">
    <location>
        <begin position="21"/>
        <end position="90"/>
    </location>
</feature>
<dbReference type="EMBL" id="JAKIXB020000026">
    <property type="protein sequence ID" value="KAL1597386.1"/>
    <property type="molecule type" value="Genomic_DNA"/>
</dbReference>